<sequence>MEKAKKKTPFQGSNRELFYVGYILLVSLLSNILPFHVKYAFIPLLVVLAVNIYVHTEHFVKMKLALVIGFILLILLI</sequence>
<dbReference type="GeneID" id="71516428"/>
<evidence type="ECO:0000313" key="2">
    <source>
        <dbReference type="EMBL" id="APC50088.1"/>
    </source>
</evidence>
<dbReference type="RefSeq" id="WP_060678583.1">
    <property type="nucleotide sequence ID" value="NZ_CP017962.1"/>
</dbReference>
<gene>
    <name evidence="2" type="ORF">BME96_18615</name>
</gene>
<dbReference type="AlphaFoldDB" id="A0AAC9J3S6"/>
<dbReference type="Proteomes" id="UP000182945">
    <property type="component" value="Chromosome"/>
</dbReference>
<keyword evidence="1" id="KW-0472">Membrane</keyword>
<reference evidence="2 3" key="1">
    <citation type="submission" date="2016-11" db="EMBL/GenBank/DDBJ databases">
        <title>Complete genome sequencing of Virgibacillus halodenitrificans PDB-F2.</title>
        <authorList>
            <person name="Sun Z."/>
            <person name="Zhou Y."/>
            <person name="Li H."/>
        </authorList>
    </citation>
    <scope>NUCLEOTIDE SEQUENCE [LARGE SCALE GENOMIC DNA]</scope>
    <source>
        <strain evidence="2 3">PDB-F2</strain>
    </source>
</reference>
<evidence type="ECO:0000256" key="1">
    <source>
        <dbReference type="SAM" id="Phobius"/>
    </source>
</evidence>
<organism evidence="2 3">
    <name type="scientific">Virgibacillus halodenitrificans</name>
    <name type="common">Bacillus halodenitrificans</name>
    <dbReference type="NCBI Taxonomy" id="1482"/>
    <lineage>
        <taxon>Bacteria</taxon>
        <taxon>Bacillati</taxon>
        <taxon>Bacillota</taxon>
        <taxon>Bacilli</taxon>
        <taxon>Bacillales</taxon>
        <taxon>Bacillaceae</taxon>
        <taxon>Virgibacillus</taxon>
    </lineage>
</organism>
<feature type="transmembrane region" description="Helical" evidence="1">
    <location>
        <begin position="59"/>
        <end position="76"/>
    </location>
</feature>
<dbReference type="EMBL" id="CP017962">
    <property type="protein sequence ID" value="APC50088.1"/>
    <property type="molecule type" value="Genomic_DNA"/>
</dbReference>
<keyword evidence="1" id="KW-0812">Transmembrane</keyword>
<dbReference type="KEGG" id="vhl:BME96_18615"/>
<feature type="transmembrane region" description="Helical" evidence="1">
    <location>
        <begin position="20"/>
        <end position="53"/>
    </location>
</feature>
<protein>
    <submittedName>
        <fullName evidence="2">Uncharacterized protein</fullName>
    </submittedName>
</protein>
<evidence type="ECO:0000313" key="3">
    <source>
        <dbReference type="Proteomes" id="UP000182945"/>
    </source>
</evidence>
<name>A0AAC9J3S6_VIRHA</name>
<accession>A0AAC9J3S6</accession>
<keyword evidence="1" id="KW-1133">Transmembrane helix</keyword>
<proteinExistence type="predicted"/>